<dbReference type="Proteomes" id="UP000251577">
    <property type="component" value="Unassembled WGS sequence"/>
</dbReference>
<name>A0A364V5Q9_9CORY</name>
<feature type="compositionally biased region" description="Low complexity" evidence="1">
    <location>
        <begin position="42"/>
        <end position="61"/>
    </location>
</feature>
<evidence type="ECO:0000256" key="1">
    <source>
        <dbReference type="SAM" id="MobiDB-lite"/>
    </source>
</evidence>
<reference evidence="3 4" key="1">
    <citation type="journal article" date="2018" name="Syst. Appl. Microbiol.">
        <title>Corynebacterium heidelbergense sp. nov., isolated from the preen glands of Egyptian geese (Alopochen aegyptiacus).</title>
        <authorList>
            <person name="Braun M.S."/>
            <person name="Wang E."/>
            <person name="Zimmermann S."/>
            <person name="Wink M."/>
        </authorList>
    </citation>
    <scope>NUCLEOTIDE SEQUENCE [LARGE SCALE GENOMIC DNA]</scope>
    <source>
        <strain evidence="3 4">647</strain>
    </source>
</reference>
<dbReference type="AlphaFoldDB" id="A0A364V5Q9"/>
<feature type="chain" id="PRO_5038894810" description="LGFP repeat-containing protein" evidence="2">
    <location>
        <begin position="31"/>
        <end position="199"/>
    </location>
</feature>
<dbReference type="EMBL" id="QHCV01000048">
    <property type="protein sequence ID" value="RAV31936.1"/>
    <property type="molecule type" value="Genomic_DNA"/>
</dbReference>
<evidence type="ECO:0008006" key="5">
    <source>
        <dbReference type="Google" id="ProtNLM"/>
    </source>
</evidence>
<proteinExistence type="predicted"/>
<dbReference type="RefSeq" id="WP_113630833.1">
    <property type="nucleotide sequence ID" value="NZ_QHCV01000048.1"/>
</dbReference>
<protein>
    <recommendedName>
        <fullName evidence="5">LGFP repeat-containing protein</fullName>
    </recommendedName>
</protein>
<comment type="caution">
    <text evidence="3">The sequence shown here is derived from an EMBL/GenBank/DDBJ whole genome shotgun (WGS) entry which is preliminary data.</text>
</comment>
<dbReference type="Pfam" id="PF08310">
    <property type="entry name" value="LGFP"/>
    <property type="match status" value="1"/>
</dbReference>
<keyword evidence="2" id="KW-0732">Signal</keyword>
<gene>
    <name evidence="3" type="ORF">DLJ54_05815</name>
</gene>
<evidence type="ECO:0000313" key="3">
    <source>
        <dbReference type="EMBL" id="RAV31936.1"/>
    </source>
</evidence>
<evidence type="ECO:0000313" key="4">
    <source>
        <dbReference type="Proteomes" id="UP000251577"/>
    </source>
</evidence>
<accession>A0A364V5Q9</accession>
<dbReference type="InterPro" id="IPR013207">
    <property type="entry name" value="LGFP"/>
</dbReference>
<evidence type="ECO:0000256" key="2">
    <source>
        <dbReference type="SAM" id="SignalP"/>
    </source>
</evidence>
<sequence length="199" mass="20235">MSIRNTRLHTTRRAAVAVAAGAALTLGVAACSETKEAANDATSAAGSAGNEATSAAGSATSEMNSSESGMPGGAEMVEAKTADGQSVQLPKDIDAAWENAGRGSGEFGALKSVDDKDGKTLATFDKGWMTYSKETGAVPLIGKIGETWAKEGGLGSELGLPTAPEEGNAMSGWTQMFQHGKVTWANGGNGEYSANIQKM</sequence>
<dbReference type="PROSITE" id="PS51257">
    <property type="entry name" value="PROKAR_LIPOPROTEIN"/>
    <property type="match status" value="1"/>
</dbReference>
<feature type="signal peptide" evidence="2">
    <location>
        <begin position="1"/>
        <end position="30"/>
    </location>
</feature>
<keyword evidence="4" id="KW-1185">Reference proteome</keyword>
<feature type="region of interest" description="Disordered" evidence="1">
    <location>
        <begin position="42"/>
        <end position="74"/>
    </location>
</feature>
<organism evidence="3 4">
    <name type="scientific">Corynebacterium heidelbergense</name>
    <dbReference type="NCBI Taxonomy" id="2055947"/>
    <lineage>
        <taxon>Bacteria</taxon>
        <taxon>Bacillati</taxon>
        <taxon>Actinomycetota</taxon>
        <taxon>Actinomycetes</taxon>
        <taxon>Mycobacteriales</taxon>
        <taxon>Corynebacteriaceae</taxon>
        <taxon>Corynebacterium</taxon>
    </lineage>
</organism>